<feature type="compositionally biased region" description="Basic and acidic residues" evidence="1">
    <location>
        <begin position="554"/>
        <end position="588"/>
    </location>
</feature>
<feature type="region of interest" description="Disordered" evidence="1">
    <location>
        <begin position="476"/>
        <end position="498"/>
    </location>
</feature>
<protein>
    <submittedName>
        <fullName evidence="3">Uncharacterized protein</fullName>
    </submittedName>
</protein>
<feature type="region of interest" description="Disordered" evidence="1">
    <location>
        <begin position="194"/>
        <end position="220"/>
    </location>
</feature>
<dbReference type="EMBL" id="LNZH02000175">
    <property type="protein sequence ID" value="OCB88621.1"/>
    <property type="molecule type" value="Genomic_DNA"/>
</dbReference>
<feature type="chain" id="PRO_5040110716" evidence="2">
    <location>
        <begin position="17"/>
        <end position="770"/>
    </location>
</feature>
<feature type="compositionally biased region" description="Basic and acidic residues" evidence="1">
    <location>
        <begin position="476"/>
        <end position="491"/>
    </location>
</feature>
<feature type="region of interest" description="Disordered" evidence="1">
    <location>
        <begin position="539"/>
        <end position="645"/>
    </location>
</feature>
<dbReference type="Proteomes" id="UP000757232">
    <property type="component" value="Unassembled WGS sequence"/>
</dbReference>
<feature type="signal peptide" evidence="2">
    <location>
        <begin position="1"/>
        <end position="16"/>
    </location>
</feature>
<feature type="compositionally biased region" description="Polar residues" evidence="1">
    <location>
        <begin position="378"/>
        <end position="391"/>
    </location>
</feature>
<accession>A0A9Q5N9E3</accession>
<keyword evidence="2" id="KW-0732">Signal</keyword>
<dbReference type="AlphaFoldDB" id="A0A9Q5N9E3"/>
<proteinExistence type="predicted"/>
<feature type="compositionally biased region" description="Basic and acidic residues" evidence="1">
    <location>
        <begin position="598"/>
        <end position="627"/>
    </location>
</feature>
<feature type="region of interest" description="Disordered" evidence="1">
    <location>
        <begin position="376"/>
        <end position="400"/>
    </location>
</feature>
<name>A0A9Q5N9E3_SANBA</name>
<comment type="caution">
    <text evidence="3">The sequence shown here is derived from an EMBL/GenBank/DDBJ whole genome shotgun (WGS) entry which is preliminary data.</text>
</comment>
<reference evidence="3" key="1">
    <citation type="submission" date="2016-06" db="EMBL/GenBank/DDBJ databases">
        <title>Draft Genome sequence of the fungus Inonotus baumii.</title>
        <authorList>
            <person name="Zhu H."/>
            <person name="Lin W."/>
        </authorList>
    </citation>
    <scope>NUCLEOTIDE SEQUENCE</scope>
    <source>
        <strain evidence="3">821</strain>
    </source>
</reference>
<evidence type="ECO:0000256" key="1">
    <source>
        <dbReference type="SAM" id="MobiDB-lite"/>
    </source>
</evidence>
<evidence type="ECO:0000313" key="4">
    <source>
        <dbReference type="Proteomes" id="UP000757232"/>
    </source>
</evidence>
<gene>
    <name evidence="3" type="ORF">A7U60_g4219</name>
</gene>
<organism evidence="3 4">
    <name type="scientific">Sanghuangporus baumii</name>
    <name type="common">Phellinus baumii</name>
    <dbReference type="NCBI Taxonomy" id="108892"/>
    <lineage>
        <taxon>Eukaryota</taxon>
        <taxon>Fungi</taxon>
        <taxon>Dikarya</taxon>
        <taxon>Basidiomycota</taxon>
        <taxon>Agaricomycotina</taxon>
        <taxon>Agaricomycetes</taxon>
        <taxon>Hymenochaetales</taxon>
        <taxon>Hymenochaetaceae</taxon>
        <taxon>Sanghuangporus</taxon>
    </lineage>
</organism>
<feature type="region of interest" description="Disordered" evidence="1">
    <location>
        <begin position="678"/>
        <end position="697"/>
    </location>
</feature>
<keyword evidence="4" id="KW-1185">Reference proteome</keyword>
<feature type="compositionally biased region" description="Polar residues" evidence="1">
    <location>
        <begin position="439"/>
        <end position="452"/>
    </location>
</feature>
<feature type="region of interest" description="Disordered" evidence="1">
    <location>
        <begin position="329"/>
        <end position="362"/>
    </location>
</feature>
<feature type="region of interest" description="Disordered" evidence="1">
    <location>
        <begin position="437"/>
        <end position="459"/>
    </location>
</feature>
<feature type="compositionally biased region" description="Basic and acidic residues" evidence="1">
    <location>
        <begin position="634"/>
        <end position="643"/>
    </location>
</feature>
<sequence>MNISFVITLILQCAFFFSYKDDNALVVVNTHFQDLRSRFASHYEDVYDSVWTSARHSTYRVFGPPPPSVTLLEVIKGESLEEIRDRLQGTNIVIRIIEPPEEYSPAPDCSMAHATSPEAPTIDDPLPEPSFIFAPPPEALSIDAPLPQAPAGDASTGKRLSYLLPYICLSVMLAVQPLAFLFGYLNDPSRCESLRTTGNGRESRRSRSRPGEYSSGSAAQADLVVDSDEAARQFLAFMKQWNLSLSTKPQYHKLFDQHAIMSTEMVAMHTVPSQRYTDVATRDVGKKAYYREHSSPNRALSSRGQEDWRSKTVSDKAFDVSAAPPSYMSAAGSARELDGKGISPSPKATGSGLVPRRFIDTPMPPRVRFGRNVYIQDGSESQGNSYGTTDPVSRKTRAEDRDVLAENAGREILKVVDTKTGDTVSEESLRLVERALAMRSSTRVGPDSSPQKETPRPPRIQRDVFYTIPKKAIEVQPRERKGGRDARDAVRSGRGTLNRNVDSVRQASHGDGPAFRILSRPGLLRISERVYHNLPESPLASKSYSAVPSMLGQEPRKESKLVPRLAEEKITEKRRGDEDGQDAVHDVYSRSATSRRRHMDENDGRQRDSAPIDERLQAGTFSRDHSGPRTSRNGRTDEMQRVSHERRHVGLTRRNRHHEAPTVCSMGPAREPAHGVFRTSKRRPPFSPVKPREPEPSCRCPGGDPFCYERANTEWFHSTPIRSLRHGRLCRDMEMTETVKRIEKPWLQSDFDLYNSSHFMRDGRPRFKLV</sequence>
<evidence type="ECO:0000313" key="3">
    <source>
        <dbReference type="EMBL" id="OCB88621.1"/>
    </source>
</evidence>
<evidence type="ECO:0000256" key="2">
    <source>
        <dbReference type="SAM" id="SignalP"/>
    </source>
</evidence>